<evidence type="ECO:0000256" key="2">
    <source>
        <dbReference type="ARBA" id="ARBA00022723"/>
    </source>
</evidence>
<dbReference type="Gene3D" id="4.10.240.10">
    <property type="entry name" value="Zn(2)-C6 fungal-type DNA-binding domain"/>
    <property type="match status" value="1"/>
</dbReference>
<reference evidence="7 8" key="1">
    <citation type="journal article" date="2012" name="PLoS Pathog.">
        <title>Diverse lifestyles and strategies of plant pathogenesis encoded in the genomes of eighteen Dothideomycetes fungi.</title>
        <authorList>
            <person name="Ohm R.A."/>
            <person name="Feau N."/>
            <person name="Henrissat B."/>
            <person name="Schoch C.L."/>
            <person name="Horwitz B.A."/>
            <person name="Barry K.W."/>
            <person name="Condon B.J."/>
            <person name="Copeland A.C."/>
            <person name="Dhillon B."/>
            <person name="Glaser F."/>
            <person name="Hesse C.N."/>
            <person name="Kosti I."/>
            <person name="LaButti K."/>
            <person name="Lindquist E.A."/>
            <person name="Lucas S."/>
            <person name="Salamov A.A."/>
            <person name="Bradshaw R.E."/>
            <person name="Ciuffetti L."/>
            <person name="Hamelin R.C."/>
            <person name="Kema G.H.J."/>
            <person name="Lawrence C."/>
            <person name="Scott J.A."/>
            <person name="Spatafora J.W."/>
            <person name="Turgeon B.G."/>
            <person name="de Wit P.J.G.M."/>
            <person name="Zhong S."/>
            <person name="Goodwin S.B."/>
            <person name="Grigoriev I.V."/>
        </authorList>
    </citation>
    <scope>NUCLEOTIDE SEQUENCE [LARGE SCALE GENOMIC DNA]</scope>
    <source>
        <strain evidence="7 8">UAMH 10762</strain>
    </source>
</reference>
<dbReference type="SUPFAM" id="SSF57701">
    <property type="entry name" value="Zn2/Cys6 DNA-binding domain"/>
    <property type="match status" value="1"/>
</dbReference>
<evidence type="ECO:0000256" key="4">
    <source>
        <dbReference type="ARBA" id="ARBA00023163"/>
    </source>
</evidence>
<keyword evidence="4" id="KW-0804">Transcription</keyword>
<comment type="subcellular location">
    <subcellularLocation>
        <location evidence="1">Nucleus</location>
    </subcellularLocation>
</comment>
<dbReference type="AlphaFoldDB" id="M2M1M8"/>
<dbReference type="SMART" id="SM00066">
    <property type="entry name" value="GAL4"/>
    <property type="match status" value="1"/>
</dbReference>
<evidence type="ECO:0000313" key="7">
    <source>
        <dbReference type="EMBL" id="EMD00958.1"/>
    </source>
</evidence>
<keyword evidence="5" id="KW-0539">Nucleus</keyword>
<dbReference type="GO" id="GO:0000981">
    <property type="term" value="F:DNA-binding transcription factor activity, RNA polymerase II-specific"/>
    <property type="evidence" value="ECO:0007669"/>
    <property type="project" value="InterPro"/>
</dbReference>
<evidence type="ECO:0000259" key="6">
    <source>
        <dbReference type="PROSITE" id="PS50048"/>
    </source>
</evidence>
<keyword evidence="3" id="KW-0805">Transcription regulation</keyword>
<name>M2M1M8_BAUPA</name>
<dbReference type="OMA" id="PKRHAAC"/>
<keyword evidence="2" id="KW-0479">Metal-binding</keyword>
<keyword evidence="8" id="KW-1185">Reference proteome</keyword>
<dbReference type="InterPro" id="IPR036864">
    <property type="entry name" value="Zn2-C6_fun-type_DNA-bd_sf"/>
</dbReference>
<dbReference type="PROSITE" id="PS50048">
    <property type="entry name" value="ZN2_CY6_FUNGAL_2"/>
    <property type="match status" value="1"/>
</dbReference>
<dbReference type="PRINTS" id="PR00755">
    <property type="entry name" value="AFLATOXINBRP"/>
</dbReference>
<evidence type="ECO:0000256" key="5">
    <source>
        <dbReference type="ARBA" id="ARBA00023242"/>
    </source>
</evidence>
<dbReference type="Pfam" id="PF00172">
    <property type="entry name" value="Zn_clus"/>
    <property type="match status" value="1"/>
</dbReference>
<dbReference type="PANTHER" id="PTHR47338">
    <property type="entry name" value="ZN(II)2CYS6 TRANSCRIPTION FACTOR (EUROFUNG)-RELATED"/>
    <property type="match status" value="1"/>
</dbReference>
<dbReference type="HOGENOM" id="CLU_026660_0_0_1"/>
<evidence type="ECO:0000256" key="1">
    <source>
        <dbReference type="ARBA" id="ARBA00004123"/>
    </source>
</evidence>
<protein>
    <recommendedName>
        <fullName evidence="6">Zn(2)-C6 fungal-type domain-containing protein</fullName>
    </recommendedName>
</protein>
<dbReference type="CDD" id="cd00067">
    <property type="entry name" value="GAL4"/>
    <property type="match status" value="1"/>
</dbReference>
<gene>
    <name evidence="7" type="ORF">BAUCODRAFT_118684</name>
</gene>
<dbReference type="InterPro" id="IPR001138">
    <property type="entry name" value="Zn2Cys6_DnaBD"/>
</dbReference>
<evidence type="ECO:0000313" key="8">
    <source>
        <dbReference type="Proteomes" id="UP000011761"/>
    </source>
</evidence>
<dbReference type="GeneID" id="19107350"/>
<dbReference type="GO" id="GO:0008270">
    <property type="term" value="F:zinc ion binding"/>
    <property type="evidence" value="ECO:0007669"/>
    <property type="project" value="InterPro"/>
</dbReference>
<dbReference type="eggNOG" id="ENOG502SE9E">
    <property type="taxonomic scope" value="Eukaryota"/>
</dbReference>
<accession>M2M1M8</accession>
<dbReference type="EMBL" id="KB445550">
    <property type="protein sequence ID" value="EMD00958.1"/>
    <property type="molecule type" value="Genomic_DNA"/>
</dbReference>
<dbReference type="KEGG" id="bcom:BAUCODRAFT_118684"/>
<organism evidence="7 8">
    <name type="scientific">Baudoinia panamericana (strain UAMH 10762)</name>
    <name type="common">Angels' share fungus</name>
    <name type="synonym">Baudoinia compniacensis (strain UAMH 10762)</name>
    <dbReference type="NCBI Taxonomy" id="717646"/>
    <lineage>
        <taxon>Eukaryota</taxon>
        <taxon>Fungi</taxon>
        <taxon>Dikarya</taxon>
        <taxon>Ascomycota</taxon>
        <taxon>Pezizomycotina</taxon>
        <taxon>Dothideomycetes</taxon>
        <taxon>Dothideomycetidae</taxon>
        <taxon>Mycosphaerellales</taxon>
        <taxon>Teratosphaeriaceae</taxon>
        <taxon>Baudoinia</taxon>
    </lineage>
</organism>
<dbReference type="Proteomes" id="UP000011761">
    <property type="component" value="Unassembled WGS sequence"/>
</dbReference>
<evidence type="ECO:0000256" key="3">
    <source>
        <dbReference type="ARBA" id="ARBA00023015"/>
    </source>
</evidence>
<dbReference type="GO" id="GO:0005634">
    <property type="term" value="C:nucleus"/>
    <property type="evidence" value="ECO:0007669"/>
    <property type="project" value="UniProtKB-SubCell"/>
</dbReference>
<dbReference type="PROSITE" id="PS00463">
    <property type="entry name" value="ZN2_CY6_FUNGAL_1"/>
    <property type="match status" value="1"/>
</dbReference>
<dbReference type="InterPro" id="IPR050815">
    <property type="entry name" value="TF_fung"/>
</dbReference>
<proteinExistence type="predicted"/>
<dbReference type="RefSeq" id="XP_007672142.1">
    <property type="nucleotide sequence ID" value="XM_007673952.1"/>
</dbReference>
<dbReference type="OrthoDB" id="4356994at2759"/>
<dbReference type="PANTHER" id="PTHR47338:SF5">
    <property type="entry name" value="ZN(II)2CYS6 TRANSCRIPTION FACTOR (EUROFUNG)"/>
    <property type="match status" value="1"/>
</dbReference>
<sequence length="391" mass="42541">MITAPDGRGVKRRAACDECRSKKLKCTGTRPSCSRCAREGIPCVYSPQSQMGRPKKRARLDANEERDVDAVGSNNWPSVQRALAVDVDVDVDLDGDDWLQSTDWTVPSEYAIPGLTPDAVTNSPPVLNLPPELLATTHGHSPNYFASPHVDASTNLLLDPSFSGPTRFDPANAPTNVPSCACLSNLYLTLSTLSTLQPPLTFPFALHPLRAALQTASEVIDCDKCPKRFLTAVQNTQLLGTLLLSIAERYGKVLDSITAEAIRAETAGEGKRFRLADLNTPTSHLHAGGLGCAAAFSIGLSPAEWRGMGKKVVRAEVYGPGECCPHLVGVIERMERRQMRYHESDECLPEDFPRDAETGVKLGGKCIAKEDHVCLKLCVFARRLVEGFDWS</sequence>
<feature type="domain" description="Zn(2)-C6 fungal-type" evidence="6">
    <location>
        <begin position="15"/>
        <end position="45"/>
    </location>
</feature>